<evidence type="ECO:0000313" key="3">
    <source>
        <dbReference type="Proteomes" id="UP000490980"/>
    </source>
</evidence>
<keyword evidence="3" id="KW-1185">Reference proteome</keyword>
<dbReference type="InterPro" id="IPR000182">
    <property type="entry name" value="GNAT_dom"/>
</dbReference>
<keyword evidence="2" id="KW-0808">Transferase</keyword>
<proteinExistence type="predicted"/>
<evidence type="ECO:0000259" key="1">
    <source>
        <dbReference type="PROSITE" id="PS51186"/>
    </source>
</evidence>
<dbReference type="PROSITE" id="PS51186">
    <property type="entry name" value="GNAT"/>
    <property type="match status" value="1"/>
</dbReference>
<feature type="domain" description="N-acetyltransferase" evidence="1">
    <location>
        <begin position="5"/>
        <end position="162"/>
    </location>
</feature>
<gene>
    <name evidence="2" type="ORF">HBF25_00035</name>
</gene>
<protein>
    <submittedName>
        <fullName evidence="2">GNAT family N-acetyltransferase</fullName>
    </submittedName>
</protein>
<dbReference type="RefSeq" id="WP_166945365.1">
    <property type="nucleotide sequence ID" value="NZ_JAARLZ010000001.1"/>
</dbReference>
<dbReference type="Pfam" id="PF00583">
    <property type="entry name" value="Acetyltransf_1"/>
    <property type="match status" value="1"/>
</dbReference>
<reference evidence="2 3" key="1">
    <citation type="submission" date="2020-03" db="EMBL/GenBank/DDBJ databases">
        <authorList>
            <person name="Lai Q."/>
        </authorList>
    </citation>
    <scope>NUCLEOTIDE SEQUENCE [LARGE SCALE GENOMIC DNA]</scope>
    <source>
        <strain evidence="2 3">CCUG 25036</strain>
    </source>
</reference>
<dbReference type="AlphaFoldDB" id="A0A7X5U6N5"/>
<dbReference type="InterPro" id="IPR016181">
    <property type="entry name" value="Acyl_CoA_acyltransferase"/>
</dbReference>
<dbReference type="Gene3D" id="3.40.630.30">
    <property type="match status" value="1"/>
</dbReference>
<dbReference type="SUPFAM" id="SSF55729">
    <property type="entry name" value="Acyl-CoA N-acyltransferases (Nat)"/>
    <property type="match status" value="1"/>
</dbReference>
<dbReference type="EMBL" id="JAARLZ010000001">
    <property type="protein sequence ID" value="NII04765.1"/>
    <property type="molecule type" value="Genomic_DNA"/>
</dbReference>
<organism evidence="2 3">
    <name type="scientific">Luteibacter anthropi</name>
    <dbReference type="NCBI Taxonomy" id="564369"/>
    <lineage>
        <taxon>Bacteria</taxon>
        <taxon>Pseudomonadati</taxon>
        <taxon>Pseudomonadota</taxon>
        <taxon>Gammaproteobacteria</taxon>
        <taxon>Lysobacterales</taxon>
        <taxon>Rhodanobacteraceae</taxon>
        <taxon>Luteibacter</taxon>
    </lineage>
</organism>
<name>A0A7X5U6N5_9GAMM</name>
<dbReference type="Proteomes" id="UP000490980">
    <property type="component" value="Unassembled WGS sequence"/>
</dbReference>
<sequence>MMPNIEVRPVDDSLRAAVSALAVHPAQTMFVGQVSDSLADVAVCPGSEALALLEDGAVVGYVRIDRTAAALGDSPLIAGAVALRSFLIDAHRQGRGLGTRALAAIAAYVAGRHPDRQRILLTVNVRNEGAVRAYARAGYVDSGTLYHGGSAGPQHVMWASLPPSNPAEIS</sequence>
<comment type="caution">
    <text evidence="2">The sequence shown here is derived from an EMBL/GenBank/DDBJ whole genome shotgun (WGS) entry which is preliminary data.</text>
</comment>
<dbReference type="GO" id="GO:0016747">
    <property type="term" value="F:acyltransferase activity, transferring groups other than amino-acyl groups"/>
    <property type="evidence" value="ECO:0007669"/>
    <property type="project" value="InterPro"/>
</dbReference>
<evidence type="ECO:0000313" key="2">
    <source>
        <dbReference type="EMBL" id="NII04765.1"/>
    </source>
</evidence>
<accession>A0A7X5U6N5</accession>